<dbReference type="RefSeq" id="XP_009759182.1">
    <property type="nucleotide sequence ID" value="XM_009760880.1"/>
</dbReference>
<dbReference type="Proteomes" id="UP000189701">
    <property type="component" value="Unplaced"/>
</dbReference>
<evidence type="ECO:0000313" key="2">
    <source>
        <dbReference type="RefSeq" id="XP_009759182.1"/>
    </source>
</evidence>
<dbReference type="AlphaFoldDB" id="A0A1U7USY5"/>
<organism evidence="1 2">
    <name type="scientific">Nicotiana sylvestris</name>
    <name type="common">Wood tobacco</name>
    <name type="synonym">South American tobacco</name>
    <dbReference type="NCBI Taxonomy" id="4096"/>
    <lineage>
        <taxon>Eukaryota</taxon>
        <taxon>Viridiplantae</taxon>
        <taxon>Streptophyta</taxon>
        <taxon>Embryophyta</taxon>
        <taxon>Tracheophyta</taxon>
        <taxon>Spermatophyta</taxon>
        <taxon>Magnoliopsida</taxon>
        <taxon>eudicotyledons</taxon>
        <taxon>Gunneridae</taxon>
        <taxon>Pentapetalae</taxon>
        <taxon>asterids</taxon>
        <taxon>lamiids</taxon>
        <taxon>Solanales</taxon>
        <taxon>Solanaceae</taxon>
        <taxon>Nicotianoideae</taxon>
        <taxon>Nicotianeae</taxon>
        <taxon>Nicotiana</taxon>
    </lineage>
</organism>
<proteinExistence type="predicted"/>
<protein>
    <submittedName>
        <fullName evidence="2">Uncharacterized protein LOC104211764</fullName>
    </submittedName>
</protein>
<reference evidence="2" key="2">
    <citation type="submission" date="2025-08" db="UniProtKB">
        <authorList>
            <consortium name="RefSeq"/>
        </authorList>
    </citation>
    <scope>IDENTIFICATION</scope>
    <source>
        <tissue evidence="2">Leaf</tissue>
    </source>
</reference>
<gene>
    <name evidence="2" type="primary">LOC104211764</name>
</gene>
<name>A0A1U7USY5_NICSY</name>
<sequence>MLNSMSCARVASSSKVRGLIPRRISSGTVKTIEEFLLKFLPAINGLGLQVNIPVKCVPSQRTSKLFYPKFTMPSSIATSLDKVGNMLPWVPFAIKLMELWWLIIGWHDNGTTEVD</sequence>
<accession>A0A1U7USY5</accession>
<keyword evidence="1" id="KW-1185">Reference proteome</keyword>
<evidence type="ECO:0000313" key="1">
    <source>
        <dbReference type="Proteomes" id="UP000189701"/>
    </source>
</evidence>
<reference evidence="1" key="1">
    <citation type="journal article" date="2013" name="Genome Biol.">
        <title>Reference genomes and transcriptomes of Nicotiana sylvestris and Nicotiana tomentosiformis.</title>
        <authorList>
            <person name="Sierro N."/>
            <person name="Battey J.N."/>
            <person name="Ouadi S."/>
            <person name="Bovet L."/>
            <person name="Goepfert S."/>
            <person name="Bakaher N."/>
            <person name="Peitsch M.C."/>
            <person name="Ivanov N.V."/>
        </authorList>
    </citation>
    <scope>NUCLEOTIDE SEQUENCE [LARGE SCALE GENOMIC DNA]</scope>
</reference>